<dbReference type="Gene3D" id="2.60.120.290">
    <property type="entry name" value="Spermadhesin, CUB domain"/>
    <property type="match status" value="1"/>
</dbReference>
<gene>
    <name evidence="1" type="ORF">V1264_016982</name>
</gene>
<reference evidence="1 2" key="1">
    <citation type="submission" date="2024-02" db="EMBL/GenBank/DDBJ databases">
        <title>Chromosome-scale genome assembly of the rough periwinkle Littorina saxatilis.</title>
        <authorList>
            <person name="De Jode A."/>
            <person name="Faria R."/>
            <person name="Formenti G."/>
            <person name="Sims Y."/>
            <person name="Smith T.P."/>
            <person name="Tracey A."/>
            <person name="Wood J.M.D."/>
            <person name="Zagrodzka Z.B."/>
            <person name="Johannesson K."/>
            <person name="Butlin R.K."/>
            <person name="Leder E.H."/>
        </authorList>
    </citation>
    <scope>NUCLEOTIDE SEQUENCE [LARGE SCALE GENOMIC DNA]</scope>
    <source>
        <strain evidence="1">Snail1</strain>
        <tissue evidence="1">Muscle</tissue>
    </source>
</reference>
<accession>A0AAN9BGC1</accession>
<protein>
    <recommendedName>
        <fullName evidence="3">CUB domain-containing protein</fullName>
    </recommendedName>
</protein>
<dbReference type="EMBL" id="JBAMIC010000007">
    <property type="protein sequence ID" value="KAK7105623.1"/>
    <property type="molecule type" value="Genomic_DNA"/>
</dbReference>
<dbReference type="InterPro" id="IPR035914">
    <property type="entry name" value="Sperma_CUB_dom_sf"/>
</dbReference>
<proteinExistence type="predicted"/>
<name>A0AAN9BGC1_9CAEN</name>
<dbReference type="Proteomes" id="UP001374579">
    <property type="component" value="Unassembled WGS sequence"/>
</dbReference>
<organism evidence="1 2">
    <name type="scientific">Littorina saxatilis</name>
    <dbReference type="NCBI Taxonomy" id="31220"/>
    <lineage>
        <taxon>Eukaryota</taxon>
        <taxon>Metazoa</taxon>
        <taxon>Spiralia</taxon>
        <taxon>Lophotrochozoa</taxon>
        <taxon>Mollusca</taxon>
        <taxon>Gastropoda</taxon>
        <taxon>Caenogastropoda</taxon>
        <taxon>Littorinimorpha</taxon>
        <taxon>Littorinoidea</taxon>
        <taxon>Littorinidae</taxon>
        <taxon>Littorina</taxon>
    </lineage>
</organism>
<dbReference type="SUPFAM" id="SSF49854">
    <property type="entry name" value="Spermadhesin, CUB domain"/>
    <property type="match status" value="1"/>
</dbReference>
<evidence type="ECO:0008006" key="3">
    <source>
        <dbReference type="Google" id="ProtNLM"/>
    </source>
</evidence>
<evidence type="ECO:0000313" key="2">
    <source>
        <dbReference type="Proteomes" id="UP001374579"/>
    </source>
</evidence>
<keyword evidence="2" id="KW-1185">Reference proteome</keyword>
<sequence length="120" mass="13651">MYSYCHWTLVLQKNTTIWFSVLDLDIKEDCETGGVIISWTSVNGARQAKLCSHSNSTVKPLEVSIQQNQPIIISFRTGSSWSSGSRFSLQYLPTPGMTYVRIGRNNRVSENPKRWKIPVL</sequence>
<dbReference type="AlphaFoldDB" id="A0AAN9BGC1"/>
<evidence type="ECO:0000313" key="1">
    <source>
        <dbReference type="EMBL" id="KAK7105623.1"/>
    </source>
</evidence>
<comment type="caution">
    <text evidence="1">The sequence shown here is derived from an EMBL/GenBank/DDBJ whole genome shotgun (WGS) entry which is preliminary data.</text>
</comment>